<sequence>MVKAKVQTNILGFSFSKWGMKDTVDYVVSYLHKDRAEFPHTVHIVTANPEIVMTGLENQELAQAMHTADLITPDGTGIVWAAEHLGDPMPERVAGYDMLHEIAKTSNERPFSVFLLGANEEVNSKAANQLAKQYPHVTVVGRRNGYFDDSQEPEIFDEINALKPDLLLVALGFPKQELWIQRYKQQLQAKVAIGVGGSFDVLAGVVKRAPMMWQKLRLEWLHRLLSQPSRLPRQLAIPKFVLRIKKEKKKQLSK</sequence>
<reference evidence="6 7" key="1">
    <citation type="submission" date="2023-07" db="EMBL/GenBank/DDBJ databases">
        <title>Genomic Encyclopedia of Type Strains, Phase IV (KMG-IV): sequencing the most valuable type-strain genomes for metagenomic binning, comparative biology and taxonomic classification.</title>
        <authorList>
            <person name="Goeker M."/>
        </authorList>
    </citation>
    <scope>NUCLEOTIDE SEQUENCE [LARGE SCALE GENOMIC DNA]</scope>
    <source>
        <strain evidence="6 7">DSM 12751</strain>
    </source>
</reference>
<name>A0ABT9VZV0_9BACI</name>
<comment type="function">
    <text evidence="5">Catalyzes the conversion of GlcNAc-PP-undecaprenol into ManNAc-GlcNAc-PP-undecaprenol, the first committed lipid intermediate in the de novo synthesis of teichoic acid.</text>
</comment>
<evidence type="ECO:0000256" key="4">
    <source>
        <dbReference type="ARBA" id="ARBA00023316"/>
    </source>
</evidence>
<evidence type="ECO:0000313" key="7">
    <source>
        <dbReference type="Proteomes" id="UP001235840"/>
    </source>
</evidence>
<evidence type="ECO:0000313" key="6">
    <source>
        <dbReference type="EMBL" id="MDQ0166385.1"/>
    </source>
</evidence>
<dbReference type="EC" id="2.4.1.187" evidence="5"/>
<dbReference type="NCBIfam" id="TIGR00696">
    <property type="entry name" value="wecG_tagA_cpsF"/>
    <property type="match status" value="1"/>
</dbReference>
<dbReference type="InterPro" id="IPR004629">
    <property type="entry name" value="WecG_TagA_CpsF"/>
</dbReference>
<comment type="similarity">
    <text evidence="5">Belongs to the glycosyltransferase 26 family. TagA/TarA subfamily.</text>
</comment>
<dbReference type="PANTHER" id="PTHR34136">
    <property type="match status" value="1"/>
</dbReference>
<comment type="catalytic activity">
    <reaction evidence="5">
        <text>UDP-N-acetyl-alpha-D-mannosamine + N-acetyl-alpha-D-glucosaminyl-di-trans,octa-cis-undecaprenyl diphosphate = N-acetyl-beta-D-mannosaminyl-(1-&gt;4)-N-acetyl-alpha-D-glucosaminyl di-trans,octa-cis-undecaprenyl diphosphate + UDP + H(+)</text>
        <dbReference type="Rhea" id="RHEA:16053"/>
        <dbReference type="ChEBI" id="CHEBI:15378"/>
        <dbReference type="ChEBI" id="CHEBI:58223"/>
        <dbReference type="ChEBI" id="CHEBI:62959"/>
        <dbReference type="ChEBI" id="CHEBI:68623"/>
        <dbReference type="ChEBI" id="CHEBI:132210"/>
        <dbReference type="EC" id="2.4.1.187"/>
    </reaction>
</comment>
<evidence type="ECO:0000256" key="1">
    <source>
        <dbReference type="ARBA" id="ARBA00022676"/>
    </source>
</evidence>
<gene>
    <name evidence="6" type="ORF">J2S11_002289</name>
</gene>
<accession>A0ABT9VZV0</accession>
<dbReference type="EMBL" id="JAUSTY010000008">
    <property type="protein sequence ID" value="MDQ0166385.1"/>
    <property type="molecule type" value="Genomic_DNA"/>
</dbReference>
<dbReference type="RefSeq" id="WP_307394546.1">
    <property type="nucleotide sequence ID" value="NZ_BAAADK010000020.1"/>
</dbReference>
<evidence type="ECO:0000256" key="2">
    <source>
        <dbReference type="ARBA" id="ARBA00022679"/>
    </source>
</evidence>
<proteinExistence type="inferred from homology"/>
<dbReference type="Proteomes" id="UP001235840">
    <property type="component" value="Unassembled WGS sequence"/>
</dbReference>
<comment type="caution">
    <text evidence="6">The sequence shown here is derived from an EMBL/GenBank/DDBJ whole genome shotgun (WGS) entry which is preliminary data.</text>
</comment>
<dbReference type="PANTHER" id="PTHR34136:SF1">
    <property type="entry name" value="UDP-N-ACETYL-D-MANNOSAMINURONIC ACID TRANSFERASE"/>
    <property type="match status" value="1"/>
</dbReference>
<dbReference type="Pfam" id="PF03808">
    <property type="entry name" value="Glyco_tran_WecG"/>
    <property type="match status" value="1"/>
</dbReference>
<dbReference type="InterPro" id="IPR034714">
    <property type="entry name" value="TagA_TarA"/>
</dbReference>
<evidence type="ECO:0000256" key="5">
    <source>
        <dbReference type="HAMAP-Rule" id="MF_02070"/>
    </source>
</evidence>
<keyword evidence="7" id="KW-1185">Reference proteome</keyword>
<keyword evidence="1 5" id="KW-0328">Glycosyltransferase</keyword>
<keyword evidence="2 5" id="KW-0808">Transferase</keyword>
<dbReference type="GO" id="GO:0047244">
    <property type="term" value="F:N-acetylglucosaminyldiphosphoundecaprenol N-acetyl-beta-D-mannosaminyltransferase activity"/>
    <property type="evidence" value="ECO:0007669"/>
    <property type="project" value="UniProtKB-EC"/>
</dbReference>
<evidence type="ECO:0000256" key="3">
    <source>
        <dbReference type="ARBA" id="ARBA00022944"/>
    </source>
</evidence>
<keyword evidence="3 5" id="KW-0777">Teichoic acid biosynthesis</keyword>
<protein>
    <recommendedName>
        <fullName evidence="5">N-acetylglucosaminyldiphosphoundecaprenol N-acetyl-beta-D-mannosaminyltransferase</fullName>
        <ecNumber evidence="5">2.4.1.187</ecNumber>
    </recommendedName>
    <alternativeName>
        <fullName evidence="5">N-acetylmannosaminyltransferase</fullName>
    </alternativeName>
    <alternativeName>
        <fullName evidence="5">UDP-N-acetylmannosamine transferase</fullName>
    </alternativeName>
    <alternativeName>
        <fullName evidence="5">UDP-N-acetylmannosamine:N-acetylglucosaminyl pyrophosphorylundecaprenol N-acetylmannosaminyltransferase</fullName>
    </alternativeName>
</protein>
<dbReference type="CDD" id="cd06533">
    <property type="entry name" value="Glyco_transf_WecG_TagA"/>
    <property type="match status" value="1"/>
</dbReference>
<organism evidence="6 7">
    <name type="scientific">Caldalkalibacillus horti</name>
    <dbReference type="NCBI Taxonomy" id="77523"/>
    <lineage>
        <taxon>Bacteria</taxon>
        <taxon>Bacillati</taxon>
        <taxon>Bacillota</taxon>
        <taxon>Bacilli</taxon>
        <taxon>Bacillales</taxon>
        <taxon>Bacillaceae</taxon>
        <taxon>Caldalkalibacillus</taxon>
    </lineage>
</organism>
<comment type="pathway">
    <text evidence="5">Cell wall biogenesis; teichoic acid biosynthesis.</text>
</comment>
<dbReference type="HAMAP" id="MF_02070">
    <property type="entry name" value="TagA_TarA"/>
    <property type="match status" value="1"/>
</dbReference>
<keyword evidence="4 5" id="KW-0961">Cell wall biogenesis/degradation</keyword>